<dbReference type="SUPFAM" id="SSF46689">
    <property type="entry name" value="Homeodomain-like"/>
    <property type="match status" value="1"/>
</dbReference>
<dbReference type="AlphaFoldDB" id="A0A4R4TP04"/>
<dbReference type="InterPro" id="IPR009057">
    <property type="entry name" value="Homeodomain-like_sf"/>
</dbReference>
<evidence type="ECO:0000256" key="2">
    <source>
        <dbReference type="PROSITE-ProRule" id="PRU00335"/>
    </source>
</evidence>
<proteinExistence type="predicted"/>
<dbReference type="Gene3D" id="1.10.357.10">
    <property type="entry name" value="Tetracycline Repressor, domain 2"/>
    <property type="match status" value="1"/>
</dbReference>
<dbReference type="RefSeq" id="WP_132816667.1">
    <property type="nucleotide sequence ID" value="NZ_SMKI01000033.1"/>
</dbReference>
<organism evidence="4 5">
    <name type="scientific">Streptomyces hainanensis</name>
    <dbReference type="NCBI Taxonomy" id="402648"/>
    <lineage>
        <taxon>Bacteria</taxon>
        <taxon>Bacillati</taxon>
        <taxon>Actinomycetota</taxon>
        <taxon>Actinomycetes</taxon>
        <taxon>Kitasatosporales</taxon>
        <taxon>Streptomycetaceae</taxon>
        <taxon>Streptomyces</taxon>
    </lineage>
</organism>
<dbReference type="Pfam" id="PF00440">
    <property type="entry name" value="TetR_N"/>
    <property type="match status" value="1"/>
</dbReference>
<evidence type="ECO:0000313" key="4">
    <source>
        <dbReference type="EMBL" id="TDC78436.1"/>
    </source>
</evidence>
<feature type="domain" description="HTH tetR-type" evidence="3">
    <location>
        <begin position="7"/>
        <end position="67"/>
    </location>
</feature>
<dbReference type="PROSITE" id="PS50977">
    <property type="entry name" value="HTH_TETR_2"/>
    <property type="match status" value="1"/>
</dbReference>
<sequence>MARPADPARRRRLTDEIIDRLAETGFATFSLRTLAAALGRSTRVLTHHFADKDALLRAVLDRLDERQHQALAATPGWSDPAVGIGSIVRDSWDRHLSEDELPRTRLVQEIEGLAAAGRLPGHVPAFVAGRARFVARALELRGLDPADALVKATLLNNAYAGLQADRLTTGDADRTRAALAVLCRLADSWTAGR</sequence>
<dbReference type="Proteomes" id="UP000295345">
    <property type="component" value="Unassembled WGS sequence"/>
</dbReference>
<keyword evidence="5" id="KW-1185">Reference proteome</keyword>
<evidence type="ECO:0000259" key="3">
    <source>
        <dbReference type="PROSITE" id="PS50977"/>
    </source>
</evidence>
<dbReference type="OrthoDB" id="5177743at2"/>
<feature type="DNA-binding region" description="H-T-H motif" evidence="2">
    <location>
        <begin position="30"/>
        <end position="49"/>
    </location>
</feature>
<evidence type="ECO:0000313" key="5">
    <source>
        <dbReference type="Proteomes" id="UP000295345"/>
    </source>
</evidence>
<accession>A0A4R4TP04</accession>
<comment type="caution">
    <text evidence="4">The sequence shown here is derived from an EMBL/GenBank/DDBJ whole genome shotgun (WGS) entry which is preliminary data.</text>
</comment>
<gene>
    <name evidence="4" type="ORF">E1283_05160</name>
</gene>
<name>A0A4R4TP04_9ACTN</name>
<evidence type="ECO:0000256" key="1">
    <source>
        <dbReference type="ARBA" id="ARBA00023125"/>
    </source>
</evidence>
<protein>
    <submittedName>
        <fullName evidence="4">TetR/AcrR family transcriptional regulator</fullName>
    </submittedName>
</protein>
<dbReference type="InterPro" id="IPR001647">
    <property type="entry name" value="HTH_TetR"/>
</dbReference>
<reference evidence="4 5" key="1">
    <citation type="submission" date="2019-03" db="EMBL/GenBank/DDBJ databases">
        <title>Draft genome sequences of novel Actinobacteria.</title>
        <authorList>
            <person name="Sahin N."/>
            <person name="Ay H."/>
            <person name="Saygin H."/>
        </authorList>
    </citation>
    <scope>NUCLEOTIDE SEQUENCE [LARGE SCALE GENOMIC DNA]</scope>
    <source>
        <strain evidence="4 5">DSM 41900</strain>
    </source>
</reference>
<keyword evidence="1 2" id="KW-0238">DNA-binding</keyword>
<dbReference type="EMBL" id="SMKI01000033">
    <property type="protein sequence ID" value="TDC78436.1"/>
    <property type="molecule type" value="Genomic_DNA"/>
</dbReference>
<dbReference type="GO" id="GO:0003677">
    <property type="term" value="F:DNA binding"/>
    <property type="evidence" value="ECO:0007669"/>
    <property type="project" value="UniProtKB-UniRule"/>
</dbReference>